<keyword evidence="2" id="KW-0472">Membrane</keyword>
<accession>A0AAD9D7J8</accession>
<keyword evidence="2" id="KW-1133">Transmembrane helix</keyword>
<dbReference type="Proteomes" id="UP001224775">
    <property type="component" value="Unassembled WGS sequence"/>
</dbReference>
<comment type="caution">
    <text evidence="4">The sequence shown here is derived from an EMBL/GenBank/DDBJ whole genome shotgun (WGS) entry which is preliminary data.</text>
</comment>
<organism evidence="4 5">
    <name type="scientific">Skeletonema marinoi</name>
    <dbReference type="NCBI Taxonomy" id="267567"/>
    <lineage>
        <taxon>Eukaryota</taxon>
        <taxon>Sar</taxon>
        <taxon>Stramenopiles</taxon>
        <taxon>Ochrophyta</taxon>
        <taxon>Bacillariophyta</taxon>
        <taxon>Coscinodiscophyceae</taxon>
        <taxon>Thalassiosirophycidae</taxon>
        <taxon>Thalassiosirales</taxon>
        <taxon>Skeletonemataceae</taxon>
        <taxon>Skeletonema</taxon>
        <taxon>Skeletonema marinoi-dohrnii complex</taxon>
    </lineage>
</organism>
<feature type="compositionally biased region" description="Basic and acidic residues" evidence="1">
    <location>
        <begin position="167"/>
        <end position="179"/>
    </location>
</feature>
<evidence type="ECO:0000256" key="1">
    <source>
        <dbReference type="SAM" id="MobiDB-lite"/>
    </source>
</evidence>
<dbReference type="AlphaFoldDB" id="A0AAD9D7J8"/>
<keyword evidence="2" id="KW-0812">Transmembrane</keyword>
<name>A0AAD9D7J8_9STRA</name>
<keyword evidence="3" id="KW-0732">Signal</keyword>
<evidence type="ECO:0000256" key="2">
    <source>
        <dbReference type="SAM" id="Phobius"/>
    </source>
</evidence>
<sequence>MVAVLLAALSLLLLPGSHAFVHPVMQSSAVVTSTTSLSALPEFNPFLLADGLSAATRYGGSGFDNDVFADPAVTSALSTLRTFFIVLTAAAFGLTALAYITAAFIVPKAAEQLENDTKRLRPGLWEDYEAKLEDNQTMANRPDLLQELGNIMQPIITAEYERQAEEKFGPKAGAKKEDGGVIDVEVEDK</sequence>
<dbReference type="EMBL" id="JATAAI010000026">
    <property type="protein sequence ID" value="KAK1737111.1"/>
    <property type="molecule type" value="Genomic_DNA"/>
</dbReference>
<protein>
    <submittedName>
        <fullName evidence="4">Uncharacterized protein</fullName>
    </submittedName>
</protein>
<proteinExistence type="predicted"/>
<gene>
    <name evidence="4" type="ORF">QTG54_011978</name>
</gene>
<evidence type="ECO:0000313" key="4">
    <source>
        <dbReference type="EMBL" id="KAK1737111.1"/>
    </source>
</evidence>
<feature type="chain" id="PRO_5042114495" evidence="3">
    <location>
        <begin position="20"/>
        <end position="189"/>
    </location>
</feature>
<keyword evidence="5" id="KW-1185">Reference proteome</keyword>
<feature type="transmembrane region" description="Helical" evidence="2">
    <location>
        <begin position="83"/>
        <end position="106"/>
    </location>
</feature>
<reference evidence="4" key="1">
    <citation type="submission" date="2023-06" db="EMBL/GenBank/DDBJ databases">
        <title>Survivors Of The Sea: Transcriptome response of Skeletonema marinoi to long-term dormancy.</title>
        <authorList>
            <person name="Pinder M.I.M."/>
            <person name="Kourtchenko O."/>
            <person name="Robertson E.K."/>
            <person name="Larsson T."/>
            <person name="Maumus F."/>
            <person name="Osuna-Cruz C.M."/>
            <person name="Vancaester E."/>
            <person name="Stenow R."/>
            <person name="Vandepoele K."/>
            <person name="Ploug H."/>
            <person name="Bruchert V."/>
            <person name="Godhe A."/>
            <person name="Topel M."/>
        </authorList>
    </citation>
    <scope>NUCLEOTIDE SEQUENCE</scope>
    <source>
        <strain evidence="4">R05AC</strain>
    </source>
</reference>
<feature type="signal peptide" evidence="3">
    <location>
        <begin position="1"/>
        <end position="19"/>
    </location>
</feature>
<evidence type="ECO:0000313" key="5">
    <source>
        <dbReference type="Proteomes" id="UP001224775"/>
    </source>
</evidence>
<evidence type="ECO:0000256" key="3">
    <source>
        <dbReference type="SAM" id="SignalP"/>
    </source>
</evidence>
<feature type="region of interest" description="Disordered" evidence="1">
    <location>
        <begin position="167"/>
        <end position="189"/>
    </location>
</feature>